<dbReference type="AlphaFoldDB" id="A0A4P8XTX9"/>
<dbReference type="InterPro" id="IPR036291">
    <property type="entry name" value="NAD(P)-bd_dom_sf"/>
</dbReference>
<gene>
    <name evidence="3" type="ORF">E5Z56_02480</name>
</gene>
<dbReference type="InterPro" id="IPR002347">
    <property type="entry name" value="SDR_fam"/>
</dbReference>
<reference evidence="3 4" key="1">
    <citation type="submission" date="2019-04" db="EMBL/GenBank/DDBJ databases">
        <authorList>
            <person name="Embree M."/>
            <person name="Gaffney J.R."/>
        </authorList>
    </citation>
    <scope>NUCLEOTIDE SEQUENCE [LARGE SCALE GENOMIC DNA]</scope>
    <source>
        <strain evidence="3 4">JE7A12</strain>
    </source>
</reference>
<dbReference type="Proteomes" id="UP000301475">
    <property type="component" value="Chromosome"/>
</dbReference>
<dbReference type="EMBL" id="CP039381">
    <property type="protein sequence ID" value="QCT06287.1"/>
    <property type="molecule type" value="Genomic_DNA"/>
</dbReference>
<proteinExistence type="inferred from homology"/>
<name>A0A4P8XTX9_9FIRM</name>
<evidence type="ECO:0000313" key="3">
    <source>
        <dbReference type="EMBL" id="QCT06287.1"/>
    </source>
</evidence>
<protein>
    <submittedName>
        <fullName evidence="3">SDR family oxidoreductase</fullName>
    </submittedName>
</protein>
<dbReference type="RefSeq" id="WP_138156372.1">
    <property type="nucleotide sequence ID" value="NZ_CP039381.1"/>
</dbReference>
<dbReference type="GO" id="GO:0016616">
    <property type="term" value="F:oxidoreductase activity, acting on the CH-OH group of donors, NAD or NADP as acceptor"/>
    <property type="evidence" value="ECO:0007669"/>
    <property type="project" value="TreeGrafter"/>
</dbReference>
<dbReference type="Gene3D" id="3.40.50.720">
    <property type="entry name" value="NAD(P)-binding Rossmann-like Domain"/>
    <property type="match status" value="1"/>
</dbReference>
<evidence type="ECO:0000313" key="4">
    <source>
        <dbReference type="Proteomes" id="UP000301475"/>
    </source>
</evidence>
<dbReference type="Pfam" id="PF00106">
    <property type="entry name" value="adh_short"/>
    <property type="match status" value="1"/>
</dbReference>
<keyword evidence="4" id="KW-1185">Reference proteome</keyword>
<dbReference type="GO" id="GO:0048038">
    <property type="term" value="F:quinone binding"/>
    <property type="evidence" value="ECO:0007669"/>
    <property type="project" value="TreeGrafter"/>
</dbReference>
<sequence length="245" mass="27847">MAKTMIVTSATSGIGKAIAKKLLKESTDKNDKLIINYFDKNQMEEMSNELSDTDKEKVTFIYADMSTYEGMEGFVNDVLKVSDKIDWLVCNTAIGTYKKFEEYDYELWDTILRTNLSVPTFMVQKFKPHFNDGGKIIFMGSLCGKLSYSSSLVYSVSKAGVHHLAKCLLKEFDGQNVSINAIAPSFVETPWQKGRSQESYDRINRKINLHRFAQPDEVAKLVYDTMTNDFINGTLLEISGGYEYF</sequence>
<dbReference type="GO" id="GO:0006633">
    <property type="term" value="P:fatty acid biosynthetic process"/>
    <property type="evidence" value="ECO:0007669"/>
    <property type="project" value="TreeGrafter"/>
</dbReference>
<dbReference type="SUPFAM" id="SSF51735">
    <property type="entry name" value="NAD(P)-binding Rossmann-fold domains"/>
    <property type="match status" value="1"/>
</dbReference>
<dbReference type="PRINTS" id="PR00081">
    <property type="entry name" value="GDHRDH"/>
</dbReference>
<organism evidence="3 4">
    <name type="scientific">Ruminococcus bovis</name>
    <dbReference type="NCBI Taxonomy" id="2564099"/>
    <lineage>
        <taxon>Bacteria</taxon>
        <taxon>Bacillati</taxon>
        <taxon>Bacillota</taxon>
        <taxon>Clostridia</taxon>
        <taxon>Eubacteriales</taxon>
        <taxon>Oscillospiraceae</taxon>
        <taxon>Ruminococcus</taxon>
    </lineage>
</organism>
<dbReference type="OrthoDB" id="9803333at2"/>
<dbReference type="KEGG" id="ruj:E5Z56_02480"/>
<dbReference type="PANTHER" id="PTHR42760:SF133">
    <property type="entry name" value="3-OXOACYL-[ACYL-CARRIER-PROTEIN] REDUCTASE"/>
    <property type="match status" value="1"/>
</dbReference>
<evidence type="ECO:0000256" key="1">
    <source>
        <dbReference type="ARBA" id="ARBA00006484"/>
    </source>
</evidence>
<dbReference type="PANTHER" id="PTHR42760">
    <property type="entry name" value="SHORT-CHAIN DEHYDROGENASES/REDUCTASES FAMILY MEMBER"/>
    <property type="match status" value="1"/>
</dbReference>
<keyword evidence="2" id="KW-0560">Oxidoreductase</keyword>
<dbReference type="CDD" id="cd05233">
    <property type="entry name" value="SDR_c"/>
    <property type="match status" value="1"/>
</dbReference>
<comment type="similarity">
    <text evidence="1">Belongs to the short-chain dehydrogenases/reductases (SDR) family.</text>
</comment>
<evidence type="ECO:0000256" key="2">
    <source>
        <dbReference type="ARBA" id="ARBA00023002"/>
    </source>
</evidence>
<accession>A0A4P8XTX9</accession>